<gene>
    <name evidence="3" type="ORF">C8J55DRAFT_98983</name>
</gene>
<evidence type="ECO:0000256" key="1">
    <source>
        <dbReference type="SAM" id="MobiDB-lite"/>
    </source>
</evidence>
<dbReference type="EMBL" id="JANVFS010000002">
    <property type="protein sequence ID" value="KAJ4494554.1"/>
    <property type="molecule type" value="Genomic_DNA"/>
</dbReference>
<name>A0A9W9AZV5_9AGAR</name>
<proteinExistence type="predicted"/>
<evidence type="ECO:0000313" key="3">
    <source>
        <dbReference type="EMBL" id="KAJ4494554.1"/>
    </source>
</evidence>
<dbReference type="Proteomes" id="UP001150238">
    <property type="component" value="Unassembled WGS sequence"/>
</dbReference>
<evidence type="ECO:0000256" key="2">
    <source>
        <dbReference type="SAM" id="Phobius"/>
    </source>
</evidence>
<feature type="compositionally biased region" description="Low complexity" evidence="1">
    <location>
        <begin position="33"/>
        <end position="50"/>
    </location>
</feature>
<evidence type="ECO:0000313" key="4">
    <source>
        <dbReference type="Proteomes" id="UP001150238"/>
    </source>
</evidence>
<feature type="transmembrane region" description="Helical" evidence="2">
    <location>
        <begin position="71"/>
        <end position="91"/>
    </location>
</feature>
<dbReference type="AlphaFoldDB" id="A0A9W9AZV5"/>
<organism evidence="3 4">
    <name type="scientific">Lentinula lateritia</name>
    <dbReference type="NCBI Taxonomy" id="40482"/>
    <lineage>
        <taxon>Eukaryota</taxon>
        <taxon>Fungi</taxon>
        <taxon>Dikarya</taxon>
        <taxon>Basidiomycota</taxon>
        <taxon>Agaricomycotina</taxon>
        <taxon>Agaricomycetes</taxon>
        <taxon>Agaricomycetidae</taxon>
        <taxon>Agaricales</taxon>
        <taxon>Marasmiineae</taxon>
        <taxon>Omphalotaceae</taxon>
        <taxon>Lentinula</taxon>
    </lineage>
</organism>
<feature type="region of interest" description="Disordered" evidence="1">
    <location>
        <begin position="22"/>
        <end position="50"/>
    </location>
</feature>
<comment type="caution">
    <text evidence="3">The sequence shown here is derived from an EMBL/GenBank/DDBJ whole genome shotgun (WGS) entry which is preliminary data.</text>
</comment>
<keyword evidence="2" id="KW-0472">Membrane</keyword>
<accession>A0A9W9AZV5</accession>
<reference evidence="3" key="2">
    <citation type="journal article" date="2023" name="Proc. Natl. Acad. Sci. U.S.A.">
        <title>A global phylogenomic analysis of the shiitake genus Lentinula.</title>
        <authorList>
            <person name="Sierra-Patev S."/>
            <person name="Min B."/>
            <person name="Naranjo-Ortiz M."/>
            <person name="Looney B."/>
            <person name="Konkel Z."/>
            <person name="Slot J.C."/>
            <person name="Sakamoto Y."/>
            <person name="Steenwyk J.L."/>
            <person name="Rokas A."/>
            <person name="Carro J."/>
            <person name="Camarero S."/>
            <person name="Ferreira P."/>
            <person name="Molpeceres G."/>
            <person name="Ruiz-Duenas F.J."/>
            <person name="Serrano A."/>
            <person name="Henrissat B."/>
            <person name="Drula E."/>
            <person name="Hughes K.W."/>
            <person name="Mata J.L."/>
            <person name="Ishikawa N.K."/>
            <person name="Vargas-Isla R."/>
            <person name="Ushijima S."/>
            <person name="Smith C.A."/>
            <person name="Donoghue J."/>
            <person name="Ahrendt S."/>
            <person name="Andreopoulos W."/>
            <person name="He G."/>
            <person name="LaButti K."/>
            <person name="Lipzen A."/>
            <person name="Ng V."/>
            <person name="Riley R."/>
            <person name="Sandor L."/>
            <person name="Barry K."/>
            <person name="Martinez A.T."/>
            <person name="Xiao Y."/>
            <person name="Gibbons J.G."/>
            <person name="Terashima K."/>
            <person name="Grigoriev I.V."/>
            <person name="Hibbett D."/>
        </authorList>
    </citation>
    <scope>NUCLEOTIDE SEQUENCE</scope>
    <source>
        <strain evidence="3">Sp2 HRB7682 ss15</strain>
    </source>
</reference>
<sequence length="117" mass="13220">MHCHNASSSSFSSSFYHGGSRFFLRPRLPPPDRQQNPNPNSNSDYSSSPPFIAPSNYSRCGRIISSERADLYEFIACNVLFAVSAMLVVYIRPRRRHALQTMQLAARISLIRNGEAR</sequence>
<protein>
    <submittedName>
        <fullName evidence="3">Uncharacterized protein</fullName>
    </submittedName>
</protein>
<keyword evidence="2" id="KW-1133">Transmembrane helix</keyword>
<reference evidence="3" key="1">
    <citation type="submission" date="2022-08" db="EMBL/GenBank/DDBJ databases">
        <authorList>
            <consortium name="DOE Joint Genome Institute"/>
            <person name="Min B."/>
            <person name="Riley R."/>
            <person name="Sierra-Patev S."/>
            <person name="Naranjo-Ortiz M."/>
            <person name="Looney B."/>
            <person name="Konkel Z."/>
            <person name="Slot J.C."/>
            <person name="Sakamoto Y."/>
            <person name="Steenwyk J.L."/>
            <person name="Rokas A."/>
            <person name="Carro J."/>
            <person name="Camarero S."/>
            <person name="Ferreira P."/>
            <person name="Molpeceres G."/>
            <person name="Ruiz-Duenas F.J."/>
            <person name="Serrano A."/>
            <person name="Henrissat B."/>
            <person name="Drula E."/>
            <person name="Hughes K.W."/>
            <person name="Mata J.L."/>
            <person name="Ishikawa N.K."/>
            <person name="Vargas-Isla R."/>
            <person name="Ushijima S."/>
            <person name="Smith C.A."/>
            <person name="Ahrendt S."/>
            <person name="Andreopoulos W."/>
            <person name="He G."/>
            <person name="Labutti K."/>
            <person name="Lipzen A."/>
            <person name="Ng V."/>
            <person name="Sandor L."/>
            <person name="Barry K."/>
            <person name="Martinez A.T."/>
            <person name="Xiao Y."/>
            <person name="Gibbons J.G."/>
            <person name="Terashima K."/>
            <person name="Hibbett D.S."/>
            <person name="Grigoriev I.V."/>
        </authorList>
    </citation>
    <scope>NUCLEOTIDE SEQUENCE</scope>
    <source>
        <strain evidence="3">Sp2 HRB7682 ss15</strain>
    </source>
</reference>
<keyword evidence="2" id="KW-0812">Transmembrane</keyword>